<gene>
    <name evidence="3" type="ORF">BD01_0525</name>
</gene>
<reference evidence="3 4" key="1">
    <citation type="submission" date="2014-02" db="EMBL/GenBank/DDBJ databases">
        <title>Genome Sequence of an Hyperthermophilic Archaeon, Thermococcus nautili 30-1, producing viral vesicles.</title>
        <authorList>
            <person name="Oberto J."/>
            <person name="Gaudin M."/>
            <person name="Cossu M."/>
            <person name="Gorlas A."/>
            <person name="Slesarev A."/>
            <person name="Marguet E."/>
            <person name="Forterre P."/>
        </authorList>
    </citation>
    <scope>NUCLEOTIDE SEQUENCE [LARGE SCALE GENOMIC DNA]</scope>
    <source>
        <strain evidence="3 4">30-1</strain>
    </source>
</reference>
<dbReference type="SUPFAM" id="SSF46785">
    <property type="entry name" value="Winged helix' DNA-binding domain"/>
    <property type="match status" value="1"/>
</dbReference>
<dbReference type="Pfam" id="PF12802">
    <property type="entry name" value="MarR_2"/>
    <property type="match status" value="1"/>
</dbReference>
<dbReference type="CDD" id="cd00090">
    <property type="entry name" value="HTH_ARSR"/>
    <property type="match status" value="1"/>
</dbReference>
<dbReference type="HOGENOM" id="CLU_079811_0_0_2"/>
<protein>
    <submittedName>
        <fullName evidence="3">Putative membrane-associated protein/domain</fullName>
    </submittedName>
</protein>
<dbReference type="EMBL" id="CP007264">
    <property type="protein sequence ID" value="AHL22150.1"/>
    <property type="molecule type" value="Genomic_DNA"/>
</dbReference>
<name>W8P3Z7_9EURY</name>
<organism evidence="3 4">
    <name type="scientific">Thermococcus nautili</name>
    <dbReference type="NCBI Taxonomy" id="195522"/>
    <lineage>
        <taxon>Archaea</taxon>
        <taxon>Methanobacteriati</taxon>
        <taxon>Methanobacteriota</taxon>
        <taxon>Thermococci</taxon>
        <taxon>Thermococcales</taxon>
        <taxon>Thermococcaceae</taxon>
        <taxon>Thermococcus</taxon>
    </lineage>
</organism>
<feature type="compositionally biased region" description="Polar residues" evidence="1">
    <location>
        <begin position="205"/>
        <end position="217"/>
    </location>
</feature>
<dbReference type="AlphaFoldDB" id="W8P3Z7"/>
<evidence type="ECO:0000256" key="1">
    <source>
        <dbReference type="SAM" id="MobiDB-lite"/>
    </source>
</evidence>
<evidence type="ECO:0000259" key="2">
    <source>
        <dbReference type="Pfam" id="PF12802"/>
    </source>
</evidence>
<dbReference type="Gene3D" id="1.10.10.10">
    <property type="entry name" value="Winged helix-like DNA-binding domain superfamily/Winged helix DNA-binding domain"/>
    <property type="match status" value="1"/>
</dbReference>
<dbReference type="GO" id="GO:0003700">
    <property type="term" value="F:DNA-binding transcription factor activity"/>
    <property type="evidence" value="ECO:0007669"/>
    <property type="project" value="InterPro"/>
</dbReference>
<feature type="domain" description="HTH marR-type" evidence="2">
    <location>
        <begin position="266"/>
        <end position="316"/>
    </location>
</feature>
<dbReference type="KEGG" id="tnu:BD01_0525"/>
<evidence type="ECO:0000313" key="4">
    <source>
        <dbReference type="Proteomes" id="UP000019434"/>
    </source>
</evidence>
<dbReference type="Proteomes" id="UP000019434">
    <property type="component" value="Chromosome"/>
</dbReference>
<feature type="region of interest" description="Disordered" evidence="1">
    <location>
        <begin position="152"/>
        <end position="218"/>
    </location>
</feature>
<keyword evidence="4" id="KW-1185">Reference proteome</keyword>
<dbReference type="InterPro" id="IPR036390">
    <property type="entry name" value="WH_DNA-bd_sf"/>
</dbReference>
<evidence type="ECO:0000313" key="3">
    <source>
        <dbReference type="EMBL" id="AHL22150.1"/>
    </source>
</evidence>
<dbReference type="GeneID" id="71811863"/>
<accession>W8P3Z7</accession>
<proteinExistence type="predicted"/>
<dbReference type="eggNOG" id="arCOG00374">
    <property type="taxonomic scope" value="Archaea"/>
</dbReference>
<dbReference type="InterPro" id="IPR011991">
    <property type="entry name" value="ArsR-like_HTH"/>
</dbReference>
<dbReference type="STRING" id="195522.BD01_0525"/>
<dbReference type="RefSeq" id="WP_042689623.1">
    <property type="nucleotide sequence ID" value="NZ_CP007264.1"/>
</dbReference>
<sequence length="329" mass="35312">MKKALAVVLLLLTLPPILGQGTFESVSVEVYGSGYVKVTEVVVPSNYSVAVEIPLLSEDITGLAVLDENGNPLLFEKNGSVLTVYVLNSTTKITVTYFTASLTSKEGEVWNLTYSFPYPVTIKLPPGAVVVDLSDVPLKITSDTITMPPGNQSVSYILPLPTTTTSPPSTTTTSTTTTSISNTQSTTSSTVSTASTSTSPATIPENTSPQEPGTSAASGGRDLFPILGILAVIGIPAVAYWAKKRGNPGNLPLSREEFKEKLEAMGLTDEEINALLYVYDQGGRAKQADVRKALGIPKTTAWRMFKRLEEKGLVRVYKRGKENWVELVF</sequence>
<feature type="compositionally biased region" description="Low complexity" evidence="1">
    <location>
        <begin position="161"/>
        <end position="204"/>
    </location>
</feature>
<dbReference type="InterPro" id="IPR036388">
    <property type="entry name" value="WH-like_DNA-bd_sf"/>
</dbReference>
<dbReference type="InterPro" id="IPR000835">
    <property type="entry name" value="HTH_MarR-typ"/>
</dbReference>